<reference evidence="1 2" key="1">
    <citation type="submission" date="2024-06" db="EMBL/GenBank/DDBJ databases">
        <title>Genomic Encyclopedia of Type Strains, Phase IV (KMG-IV): sequencing the most valuable type-strain genomes for metagenomic binning, comparative biology and taxonomic classification.</title>
        <authorList>
            <person name="Goeker M."/>
        </authorList>
    </citation>
    <scope>NUCLEOTIDE SEQUENCE [LARGE SCALE GENOMIC DNA]</scope>
    <source>
        <strain evidence="1 2">DSM 21331</strain>
    </source>
</reference>
<sequence>MIDRDGDVLTLLDVLYGQVGVKGVFSDWPATATFYANCMGIE</sequence>
<dbReference type="Proteomes" id="UP001549145">
    <property type="component" value="Unassembled WGS sequence"/>
</dbReference>
<protein>
    <recommendedName>
        <fullName evidence="3">Glycerophosphoryl diester phosphodiesterase</fullName>
    </recommendedName>
</protein>
<evidence type="ECO:0000313" key="1">
    <source>
        <dbReference type="EMBL" id="MET3691299.1"/>
    </source>
</evidence>
<organism evidence="1 2">
    <name type="scientific">Methylobacterium goesingense</name>
    <dbReference type="NCBI Taxonomy" id="243690"/>
    <lineage>
        <taxon>Bacteria</taxon>
        <taxon>Pseudomonadati</taxon>
        <taxon>Pseudomonadota</taxon>
        <taxon>Alphaproteobacteria</taxon>
        <taxon>Hyphomicrobiales</taxon>
        <taxon>Methylobacteriaceae</taxon>
        <taxon>Methylobacterium</taxon>
    </lineage>
</organism>
<proteinExistence type="predicted"/>
<dbReference type="EMBL" id="JBEPMM010000001">
    <property type="protein sequence ID" value="MET3691299.1"/>
    <property type="molecule type" value="Genomic_DNA"/>
</dbReference>
<comment type="caution">
    <text evidence="1">The sequence shown here is derived from an EMBL/GenBank/DDBJ whole genome shotgun (WGS) entry which is preliminary data.</text>
</comment>
<accession>A0ABV2L0E6</accession>
<keyword evidence="2" id="KW-1185">Reference proteome</keyword>
<name>A0ABV2L0E6_9HYPH</name>
<gene>
    <name evidence="1" type="ORF">ABID43_000818</name>
</gene>
<evidence type="ECO:0008006" key="3">
    <source>
        <dbReference type="Google" id="ProtNLM"/>
    </source>
</evidence>
<evidence type="ECO:0000313" key="2">
    <source>
        <dbReference type="Proteomes" id="UP001549145"/>
    </source>
</evidence>